<evidence type="ECO:0000313" key="6">
    <source>
        <dbReference type="Proteomes" id="UP001208570"/>
    </source>
</evidence>
<feature type="compositionally biased region" description="Polar residues" evidence="3">
    <location>
        <begin position="224"/>
        <end position="233"/>
    </location>
</feature>
<dbReference type="Pfam" id="PF02866">
    <property type="entry name" value="Ldh_1_C"/>
    <property type="match status" value="1"/>
</dbReference>
<evidence type="ECO:0000259" key="4">
    <source>
        <dbReference type="Pfam" id="PF02866"/>
    </source>
</evidence>
<dbReference type="SUPFAM" id="SSF56327">
    <property type="entry name" value="LDH C-terminal domain-like"/>
    <property type="match status" value="1"/>
</dbReference>
<dbReference type="InterPro" id="IPR015955">
    <property type="entry name" value="Lactate_DH/Glyco_Ohase_4_C"/>
</dbReference>
<feature type="domain" description="Lactate/malate dehydrogenase C-terminal" evidence="4">
    <location>
        <begin position="311"/>
        <end position="483"/>
    </location>
</feature>
<dbReference type="GO" id="GO:0016616">
    <property type="term" value="F:oxidoreductase activity, acting on the CH-OH group of donors, NAD or NADP as acceptor"/>
    <property type="evidence" value="ECO:0007669"/>
    <property type="project" value="InterPro"/>
</dbReference>
<reference evidence="5" key="1">
    <citation type="journal article" date="2023" name="Mol. Biol. Evol.">
        <title>Third-Generation Sequencing Reveals the Adaptive Role of the Epigenome in Three Deep-Sea Polychaetes.</title>
        <authorList>
            <person name="Perez M."/>
            <person name="Aroh O."/>
            <person name="Sun Y."/>
            <person name="Lan Y."/>
            <person name="Juniper S.K."/>
            <person name="Young C.R."/>
            <person name="Angers B."/>
            <person name="Qian P.Y."/>
        </authorList>
    </citation>
    <scope>NUCLEOTIDE SEQUENCE</scope>
    <source>
        <strain evidence="5">P08H-3</strain>
    </source>
</reference>
<organism evidence="5 6">
    <name type="scientific">Paralvinella palmiformis</name>
    <dbReference type="NCBI Taxonomy" id="53620"/>
    <lineage>
        <taxon>Eukaryota</taxon>
        <taxon>Metazoa</taxon>
        <taxon>Spiralia</taxon>
        <taxon>Lophotrochozoa</taxon>
        <taxon>Annelida</taxon>
        <taxon>Polychaeta</taxon>
        <taxon>Sedentaria</taxon>
        <taxon>Canalipalpata</taxon>
        <taxon>Terebellida</taxon>
        <taxon>Terebelliformia</taxon>
        <taxon>Alvinellidae</taxon>
        <taxon>Paralvinella</taxon>
    </lineage>
</organism>
<dbReference type="EMBL" id="JAODUP010000033">
    <property type="protein sequence ID" value="KAK2166942.1"/>
    <property type="molecule type" value="Genomic_DNA"/>
</dbReference>
<dbReference type="GO" id="GO:0016615">
    <property type="term" value="F:malate dehydrogenase activity"/>
    <property type="evidence" value="ECO:0007669"/>
    <property type="project" value="InterPro"/>
</dbReference>
<feature type="compositionally biased region" description="Low complexity" evidence="3">
    <location>
        <begin position="502"/>
        <end position="513"/>
    </location>
</feature>
<dbReference type="InterPro" id="IPR022383">
    <property type="entry name" value="Lactate/malate_DH_C"/>
</dbReference>
<dbReference type="PANTHER" id="PTHR23382">
    <property type="entry name" value="MALATE DEHYDROGENASE"/>
    <property type="match status" value="1"/>
</dbReference>
<name>A0AAD9NE41_9ANNE</name>
<evidence type="ECO:0000256" key="3">
    <source>
        <dbReference type="SAM" id="MobiDB-lite"/>
    </source>
</evidence>
<gene>
    <name evidence="5" type="ORF">LSH36_33g04038</name>
</gene>
<keyword evidence="6" id="KW-1185">Reference proteome</keyword>
<feature type="region of interest" description="Disordered" evidence="3">
    <location>
        <begin position="490"/>
        <end position="568"/>
    </location>
</feature>
<protein>
    <recommendedName>
        <fullName evidence="4">Lactate/malate dehydrogenase C-terminal domain-containing protein</fullName>
    </recommendedName>
</protein>
<dbReference type="AlphaFoldDB" id="A0AAD9NE41"/>
<comment type="similarity">
    <text evidence="1">Belongs to the LDH/MDH superfamily. MDH type 2 family.</text>
</comment>
<evidence type="ECO:0000256" key="1">
    <source>
        <dbReference type="ARBA" id="ARBA00009613"/>
    </source>
</evidence>
<dbReference type="Gene3D" id="3.40.50.720">
    <property type="entry name" value="NAD(P)-binding Rossmann-like Domain"/>
    <property type="match status" value="1"/>
</dbReference>
<accession>A0AAD9NE41</accession>
<comment type="caution">
    <text evidence="5">The sequence shown here is derived from an EMBL/GenBank/DDBJ whole genome shotgun (WGS) entry which is preliminary data.</text>
</comment>
<keyword evidence="2" id="KW-0560">Oxidoreductase</keyword>
<proteinExistence type="inferred from homology"/>
<feature type="region of interest" description="Disordered" evidence="3">
    <location>
        <begin position="224"/>
        <end position="247"/>
    </location>
</feature>
<dbReference type="Proteomes" id="UP001208570">
    <property type="component" value="Unassembled WGS sequence"/>
</dbReference>
<feature type="compositionally biased region" description="Basic and acidic residues" evidence="3">
    <location>
        <begin position="546"/>
        <end position="568"/>
    </location>
</feature>
<feature type="compositionally biased region" description="Basic and acidic residues" evidence="3">
    <location>
        <begin position="235"/>
        <end position="247"/>
    </location>
</feature>
<evidence type="ECO:0000313" key="5">
    <source>
        <dbReference type="EMBL" id="KAK2166942.1"/>
    </source>
</evidence>
<dbReference type="FunFam" id="3.40.50.720:FF:000144">
    <property type="entry name" value="Malate dehydrogenase [NADP]"/>
    <property type="match status" value="1"/>
</dbReference>
<dbReference type="InterPro" id="IPR036291">
    <property type="entry name" value="NAD(P)-bd_dom_sf"/>
</dbReference>
<dbReference type="GO" id="GO:0006108">
    <property type="term" value="P:malate metabolic process"/>
    <property type="evidence" value="ECO:0007669"/>
    <property type="project" value="InterPro"/>
</dbReference>
<feature type="compositionally biased region" description="Polar residues" evidence="3">
    <location>
        <begin position="535"/>
        <end position="545"/>
    </location>
</feature>
<sequence length="568" mass="63611">MAKIVIAGSANCPYYAKIELLADSLQRNVPDFKLHKIVKHPNEWENWLAEVCASRGFQHQKSPIVWRELVDRGGKGMLIGGANEFQEYVYGYYGLKSSFTSKDMTKVSSENIKTKEEVLAEEKALRESIKPIHVCITNASSLVCYSMMEAIAKGEVLGPNTDVSIMLLATEENQSLVEGLQMEVIDMAYSRLKGITNTTDPEEAFQNCHVIILLDEVERLLNESVTDESNNNSSDDEKKDGENTESKEDWLKRNHDYFVNYAKIINEKAQRGVKVMVAGTGPVNFNAYMMLQHMPNVLRQNVVALSRVMENRAKSVIAERLKVNPVGVVDVTVWGHSYENHFIDISKSRVHHYDGAIWGPPSFSLSVLGMIHDDKWVQNEFPNLVKTRREKIEKALEHSAAASHAAAVTSLLQHWWCGSPQGQIFSLSVYSEGWYGVPEGLVFSFPVTFNPPGYWGVVQDIDLTDEVRSQIELTTKDLLVEKEVIYPLVTEAEQTPDDNIDDGNTNTSNNTTDAALSDEAQALGHIKEDPEGEQNAATEMKVTTSGDEKQDEQMEKGDTEGEEKKAEE</sequence>
<dbReference type="SUPFAM" id="SSF51735">
    <property type="entry name" value="NAD(P)-binding Rossmann-fold domains"/>
    <property type="match status" value="1"/>
</dbReference>
<dbReference type="Gene3D" id="3.90.110.10">
    <property type="entry name" value="Lactate dehydrogenase/glycoside hydrolase, family 4, C-terminal"/>
    <property type="match status" value="1"/>
</dbReference>
<dbReference type="InterPro" id="IPR010945">
    <property type="entry name" value="Malate_DH_type2"/>
</dbReference>
<evidence type="ECO:0000256" key="2">
    <source>
        <dbReference type="ARBA" id="ARBA00023002"/>
    </source>
</evidence>